<evidence type="ECO:0000313" key="3">
    <source>
        <dbReference type="Proteomes" id="UP001152759"/>
    </source>
</evidence>
<reference evidence="2" key="1">
    <citation type="submission" date="2021-12" db="EMBL/GenBank/DDBJ databases">
        <authorList>
            <person name="King R."/>
        </authorList>
    </citation>
    <scope>NUCLEOTIDE SEQUENCE</scope>
</reference>
<keyword evidence="3" id="KW-1185">Reference proteome</keyword>
<dbReference type="EMBL" id="OU963865">
    <property type="protein sequence ID" value="CAH0388526.1"/>
    <property type="molecule type" value="Genomic_DNA"/>
</dbReference>
<dbReference type="Proteomes" id="UP001152759">
    <property type="component" value="Chromosome 4"/>
</dbReference>
<gene>
    <name evidence="2" type="ORF">BEMITA_LOCUS7436</name>
</gene>
<dbReference type="AlphaFoldDB" id="A0A9P0ABY5"/>
<evidence type="ECO:0000313" key="2">
    <source>
        <dbReference type="EMBL" id="CAH0388526.1"/>
    </source>
</evidence>
<name>A0A9P0ABY5_BEMTA</name>
<feature type="region of interest" description="Disordered" evidence="1">
    <location>
        <begin position="60"/>
        <end position="84"/>
    </location>
</feature>
<protein>
    <recommendedName>
        <fullName evidence="4">Transposase domain-containing protein</fullName>
    </recommendedName>
</protein>
<organism evidence="2 3">
    <name type="scientific">Bemisia tabaci</name>
    <name type="common">Sweetpotato whitefly</name>
    <name type="synonym">Aleurodes tabaci</name>
    <dbReference type="NCBI Taxonomy" id="7038"/>
    <lineage>
        <taxon>Eukaryota</taxon>
        <taxon>Metazoa</taxon>
        <taxon>Ecdysozoa</taxon>
        <taxon>Arthropoda</taxon>
        <taxon>Hexapoda</taxon>
        <taxon>Insecta</taxon>
        <taxon>Pterygota</taxon>
        <taxon>Neoptera</taxon>
        <taxon>Paraneoptera</taxon>
        <taxon>Hemiptera</taxon>
        <taxon>Sternorrhyncha</taxon>
        <taxon>Aleyrodoidea</taxon>
        <taxon>Aleyrodidae</taxon>
        <taxon>Aleyrodinae</taxon>
        <taxon>Bemisia</taxon>
    </lineage>
</organism>
<evidence type="ECO:0008006" key="4">
    <source>
        <dbReference type="Google" id="ProtNLM"/>
    </source>
</evidence>
<proteinExistence type="predicted"/>
<dbReference type="PANTHER" id="PTHR33053">
    <property type="entry name" value="PROTEIN, PUTATIVE-RELATED"/>
    <property type="match status" value="1"/>
</dbReference>
<accession>A0A9P0ABY5</accession>
<sequence length="802" mass="91102">MLSKLATKRRLNFDGSEKRAFNTYSKRHRSRIRQRFDEEDILDNSTPLFCKFSTFSRNLRDVSQPSSNHSAATRNDQTPNMRTSTPIKKTACEKKSADCSLFSLPSCSSFNDSNAESVKNQSPSNVPSNRSKEFANISLPLNDLEENTNFDNPSDSSYQSAIISDGSTPCSLHFSSSSIESNPPKATKCAETEQESIAKFRDRLQVICVDNNMPHVAVNAVLDLLRTLPAVSGLLPKDARTLLKTMRKVSAEEISDGELYAHIGLEVLLRNYYLNNKAVTEFNIFIGMDGLPLSDSSLAHFWPILLAIIPDDPFEKSYIAPIGIWYSASKTKPDDPDKFLEQFVEDAKKILENGFKIDGKVIKVNLKGLTLDTPAKSELLGLVGHGGYYACPRCKIEGVQDRGVHFPGVDYPPRGHEEFTEMYIQDVENGLVEDAHHHKYTILEQIPGIDLVKDIVYDYMHLLCIGCAKTIVKMWFLMKPPKKLSADHVRRINKRQGKIRKILPREFARKFKDIQLSHFWKATEGRQFLAYTGAALMFDILPEEVYKNFLLLHVATYILLHPVLNKKYLHRARRYLRRFILSYEQLFGRSHVTLNIHALQHLPDDVERFTCLDRSSGYQFENFLGLIANLLRKGDKPLPQAVKRLAEKGEALFVKKKLQEERPVPSSTDIVYHQKHCTGPLIDGFTDPQYRRVVFTNRFTLCAQQVMGDSCIVTTDKNICLIQNFVTCIKTGENFVLVKQFLCKEKFFTYPMKSSKLGIYRVHSLSEDTSAVPVSGIKNKVVLVKAKEKGNFIAYPLLHSSF</sequence>
<dbReference type="PANTHER" id="PTHR33053:SF24">
    <property type="entry name" value="TRANSPOSASE DOMAIN-CONTAINING PROTEIN"/>
    <property type="match status" value="1"/>
</dbReference>
<evidence type="ECO:0000256" key="1">
    <source>
        <dbReference type="SAM" id="MobiDB-lite"/>
    </source>
</evidence>